<dbReference type="AlphaFoldDB" id="A0A9P6XUB7"/>
<evidence type="ECO:0000313" key="2">
    <source>
        <dbReference type="Proteomes" id="UP000740926"/>
    </source>
</evidence>
<dbReference type="EMBL" id="JAANIU010009724">
    <property type="protein sequence ID" value="KAG1532690.1"/>
    <property type="molecule type" value="Genomic_DNA"/>
</dbReference>
<accession>A0A9P6XUB7</accession>
<keyword evidence="2" id="KW-1185">Reference proteome</keyword>
<evidence type="ECO:0000313" key="1">
    <source>
        <dbReference type="EMBL" id="KAG1532690.1"/>
    </source>
</evidence>
<organism evidence="1 2">
    <name type="scientific">Rhizopus delemar</name>
    <dbReference type="NCBI Taxonomy" id="936053"/>
    <lineage>
        <taxon>Eukaryota</taxon>
        <taxon>Fungi</taxon>
        <taxon>Fungi incertae sedis</taxon>
        <taxon>Mucoromycota</taxon>
        <taxon>Mucoromycotina</taxon>
        <taxon>Mucoromycetes</taxon>
        <taxon>Mucorales</taxon>
        <taxon>Mucorineae</taxon>
        <taxon>Rhizopodaceae</taxon>
        <taxon>Rhizopus</taxon>
    </lineage>
</organism>
<name>A0A9P6XUB7_9FUNG</name>
<protein>
    <submittedName>
        <fullName evidence="1">Uncharacterized protein</fullName>
    </submittedName>
</protein>
<proteinExistence type="predicted"/>
<gene>
    <name evidence="1" type="ORF">G6F50_016123</name>
</gene>
<dbReference type="Proteomes" id="UP000740926">
    <property type="component" value="Unassembled WGS sequence"/>
</dbReference>
<sequence length="74" mass="8346">MRTRNLAVVVLDPEETGVTRHQQKTAVQTGIRVLSVAQFAIGREKDLRLEDVPGLLRRRALHDACRQDRGAAER</sequence>
<comment type="caution">
    <text evidence="1">The sequence shown here is derived from an EMBL/GenBank/DDBJ whole genome shotgun (WGS) entry which is preliminary data.</text>
</comment>
<reference evidence="1 2" key="1">
    <citation type="journal article" date="2020" name="Microb. Genom.">
        <title>Genetic diversity of clinical and environmental Mucorales isolates obtained from an investigation of mucormycosis cases among solid organ transplant recipients.</title>
        <authorList>
            <person name="Nguyen M.H."/>
            <person name="Kaul D."/>
            <person name="Muto C."/>
            <person name="Cheng S.J."/>
            <person name="Richter R.A."/>
            <person name="Bruno V.M."/>
            <person name="Liu G."/>
            <person name="Beyhan S."/>
            <person name="Sundermann A.J."/>
            <person name="Mounaud S."/>
            <person name="Pasculle A.W."/>
            <person name="Nierman W.C."/>
            <person name="Driscoll E."/>
            <person name="Cumbie R."/>
            <person name="Clancy C.J."/>
            <person name="Dupont C.L."/>
        </authorList>
    </citation>
    <scope>NUCLEOTIDE SEQUENCE [LARGE SCALE GENOMIC DNA]</scope>
    <source>
        <strain evidence="1 2">GL24</strain>
    </source>
</reference>